<dbReference type="SUPFAM" id="SSF81901">
    <property type="entry name" value="HCP-like"/>
    <property type="match status" value="1"/>
</dbReference>
<organism evidence="2 3">
    <name type="scientific">Neobacillus pocheonensis</name>
    <dbReference type="NCBI Taxonomy" id="363869"/>
    <lineage>
        <taxon>Bacteria</taxon>
        <taxon>Bacillati</taxon>
        <taxon>Bacillota</taxon>
        <taxon>Bacilli</taxon>
        <taxon>Bacillales</taxon>
        <taxon>Bacillaceae</taxon>
        <taxon>Neobacillus</taxon>
    </lineage>
</organism>
<dbReference type="Gene3D" id="1.25.40.10">
    <property type="entry name" value="Tetratricopeptide repeat domain"/>
    <property type="match status" value="1"/>
</dbReference>
<accession>A0ABT0WFX4</accession>
<dbReference type="Pfam" id="PF10544">
    <property type="entry name" value="T5orf172"/>
    <property type="match status" value="1"/>
</dbReference>
<evidence type="ECO:0000313" key="3">
    <source>
        <dbReference type="Proteomes" id="UP001523262"/>
    </source>
</evidence>
<dbReference type="InterPro" id="IPR018306">
    <property type="entry name" value="Phage_T5_Orf172_DNA-bd"/>
</dbReference>
<dbReference type="InterPro" id="IPR006597">
    <property type="entry name" value="Sel1-like"/>
</dbReference>
<gene>
    <name evidence="2" type="ORF">NDK43_26165</name>
</gene>
<dbReference type="SMART" id="SM00671">
    <property type="entry name" value="SEL1"/>
    <property type="match status" value="2"/>
</dbReference>
<keyword evidence="3" id="KW-1185">Reference proteome</keyword>
<dbReference type="InterPro" id="IPR011990">
    <property type="entry name" value="TPR-like_helical_dom_sf"/>
</dbReference>
<proteinExistence type="predicted"/>
<dbReference type="Proteomes" id="UP001523262">
    <property type="component" value="Unassembled WGS sequence"/>
</dbReference>
<evidence type="ECO:0000259" key="1">
    <source>
        <dbReference type="SMART" id="SM00974"/>
    </source>
</evidence>
<dbReference type="SMART" id="SM00974">
    <property type="entry name" value="T5orf172"/>
    <property type="match status" value="1"/>
</dbReference>
<sequence>MSNPGYIYILINPSIEGMVKIGKTTRDPGDRVAELSSATGVPTPFILVYKEYFSNCTLAETIIHGFLEEKGNRVSSNREFFNIAVWEAIKIIQDVTKKINLIENTFEDIESYEQNQQNDLQGLADELLRKGESAYFGHDENLVDYDEAMVLFKKAAKLGSIQAYRYLGDMYHYGNGCKENLNTAINYYKQGAVLGNNGCNAQLGYIFWFLEKHLDNGKKCWRGFFQNLDPRFTDSWEENMIVEYIHLAIQNGLEIEHKNKIMHLKKKLIKNAEQKKTNWLSNKSGYTAVKIANEYKEVLFF</sequence>
<feature type="domain" description="Bacteriophage T5 Orf172 DNA-binding" evidence="1">
    <location>
        <begin position="13"/>
        <end position="95"/>
    </location>
</feature>
<protein>
    <submittedName>
        <fullName evidence="2">GIY-YIG nuclease family protein</fullName>
    </submittedName>
</protein>
<comment type="caution">
    <text evidence="2">The sequence shown here is derived from an EMBL/GenBank/DDBJ whole genome shotgun (WGS) entry which is preliminary data.</text>
</comment>
<dbReference type="Pfam" id="PF08238">
    <property type="entry name" value="Sel1"/>
    <property type="match status" value="2"/>
</dbReference>
<name>A0ABT0WFX4_9BACI</name>
<reference evidence="2 3" key="1">
    <citation type="submission" date="2022-06" db="EMBL/GenBank/DDBJ databases">
        <authorList>
            <person name="Jeon C.O."/>
        </authorList>
    </citation>
    <scope>NUCLEOTIDE SEQUENCE [LARGE SCALE GENOMIC DNA]</scope>
    <source>
        <strain evidence="2 3">KCTC 13943</strain>
    </source>
</reference>
<evidence type="ECO:0000313" key="2">
    <source>
        <dbReference type="EMBL" id="MCM2535199.1"/>
    </source>
</evidence>
<dbReference type="EMBL" id="JAMQCR010000002">
    <property type="protein sequence ID" value="MCM2535199.1"/>
    <property type="molecule type" value="Genomic_DNA"/>
</dbReference>